<dbReference type="CDD" id="cd00093">
    <property type="entry name" value="HTH_XRE"/>
    <property type="match status" value="1"/>
</dbReference>
<dbReference type="PANTHER" id="PTHR46797:SF1">
    <property type="entry name" value="METHYLPHOSPHONATE SYNTHASE"/>
    <property type="match status" value="1"/>
</dbReference>
<dbReference type="InterPro" id="IPR050807">
    <property type="entry name" value="TransReg_Diox_bact_type"/>
</dbReference>
<dbReference type="GO" id="GO:0005829">
    <property type="term" value="C:cytosol"/>
    <property type="evidence" value="ECO:0007669"/>
    <property type="project" value="TreeGrafter"/>
</dbReference>
<dbReference type="RefSeq" id="WP_066093537.1">
    <property type="nucleotide sequence ID" value="NZ_CP126114.1"/>
</dbReference>
<gene>
    <name evidence="3" type="ORF">QNH39_26320</name>
</gene>
<name>A0AA95ML92_9BACI</name>
<evidence type="ECO:0000256" key="1">
    <source>
        <dbReference type="ARBA" id="ARBA00023125"/>
    </source>
</evidence>
<sequence length="92" mass="10792">MDNHKISTVGMLIEQKRRTKNLMQDELAFNCNISRKAISNIETDKNLPSLPLLVKIARELDIEGYELLKEIEERGLLEDYLRKYDNNNDNEL</sequence>
<keyword evidence="4" id="KW-1185">Reference proteome</keyword>
<dbReference type="GO" id="GO:0003700">
    <property type="term" value="F:DNA-binding transcription factor activity"/>
    <property type="evidence" value="ECO:0007669"/>
    <property type="project" value="TreeGrafter"/>
</dbReference>
<dbReference type="Proteomes" id="UP001178288">
    <property type="component" value="Chromosome"/>
</dbReference>
<dbReference type="Pfam" id="PF01381">
    <property type="entry name" value="HTH_3"/>
    <property type="match status" value="1"/>
</dbReference>
<accession>A0AA95ML92</accession>
<dbReference type="GO" id="GO:0003677">
    <property type="term" value="F:DNA binding"/>
    <property type="evidence" value="ECO:0007669"/>
    <property type="project" value="UniProtKB-KW"/>
</dbReference>
<feature type="domain" description="HTH cro/C1-type" evidence="2">
    <location>
        <begin position="13"/>
        <end position="67"/>
    </location>
</feature>
<organism evidence="3 4">
    <name type="scientific">Neobacillus novalis</name>
    <dbReference type="NCBI Taxonomy" id="220687"/>
    <lineage>
        <taxon>Bacteria</taxon>
        <taxon>Bacillati</taxon>
        <taxon>Bacillota</taxon>
        <taxon>Bacilli</taxon>
        <taxon>Bacillales</taxon>
        <taxon>Bacillaceae</taxon>
        <taxon>Neobacillus</taxon>
    </lineage>
</organism>
<dbReference type="InterPro" id="IPR001387">
    <property type="entry name" value="Cro/C1-type_HTH"/>
</dbReference>
<dbReference type="PANTHER" id="PTHR46797">
    <property type="entry name" value="HTH-TYPE TRANSCRIPTIONAL REGULATOR"/>
    <property type="match status" value="1"/>
</dbReference>
<dbReference type="PROSITE" id="PS50943">
    <property type="entry name" value="HTH_CROC1"/>
    <property type="match status" value="1"/>
</dbReference>
<protein>
    <submittedName>
        <fullName evidence="3">Helix-turn-helix transcriptional regulator</fullName>
    </submittedName>
</protein>
<dbReference type="AlphaFoldDB" id="A0AA95ML92"/>
<dbReference type="KEGG" id="nnv:QNH39_26320"/>
<dbReference type="SMART" id="SM00530">
    <property type="entry name" value="HTH_XRE"/>
    <property type="match status" value="1"/>
</dbReference>
<dbReference type="InterPro" id="IPR010982">
    <property type="entry name" value="Lambda_DNA-bd_dom_sf"/>
</dbReference>
<evidence type="ECO:0000313" key="3">
    <source>
        <dbReference type="EMBL" id="WHY86047.1"/>
    </source>
</evidence>
<dbReference type="SUPFAM" id="SSF47413">
    <property type="entry name" value="lambda repressor-like DNA-binding domains"/>
    <property type="match status" value="1"/>
</dbReference>
<reference evidence="3" key="1">
    <citation type="submission" date="2023-05" db="EMBL/GenBank/DDBJ databases">
        <title>Comparative genomics of Bacillaceae isolates and their secondary metabolite potential.</title>
        <authorList>
            <person name="Song L."/>
            <person name="Nielsen L.J."/>
            <person name="Mohite O."/>
            <person name="Xu X."/>
            <person name="Weber T."/>
            <person name="Kovacs A.T."/>
        </authorList>
    </citation>
    <scope>NUCLEOTIDE SEQUENCE</scope>
    <source>
        <strain evidence="3">XLM17</strain>
    </source>
</reference>
<keyword evidence="1" id="KW-0238">DNA-binding</keyword>
<evidence type="ECO:0000259" key="2">
    <source>
        <dbReference type="PROSITE" id="PS50943"/>
    </source>
</evidence>
<evidence type="ECO:0000313" key="4">
    <source>
        <dbReference type="Proteomes" id="UP001178288"/>
    </source>
</evidence>
<dbReference type="EMBL" id="CP126114">
    <property type="protein sequence ID" value="WHY86047.1"/>
    <property type="molecule type" value="Genomic_DNA"/>
</dbReference>
<dbReference type="Gene3D" id="1.10.260.40">
    <property type="entry name" value="lambda repressor-like DNA-binding domains"/>
    <property type="match status" value="1"/>
</dbReference>
<proteinExistence type="predicted"/>